<keyword evidence="10 14" id="KW-0408">Iron</keyword>
<evidence type="ECO:0000256" key="15">
    <source>
        <dbReference type="RuleBase" id="RU000461"/>
    </source>
</evidence>
<evidence type="ECO:0000256" key="9">
    <source>
        <dbReference type="ARBA" id="ARBA00023002"/>
    </source>
</evidence>
<dbReference type="PROSITE" id="PS00086">
    <property type="entry name" value="CYTOCHROME_P450"/>
    <property type="match status" value="1"/>
</dbReference>
<dbReference type="SUPFAM" id="SSF48264">
    <property type="entry name" value="Cytochrome P450"/>
    <property type="match status" value="1"/>
</dbReference>
<gene>
    <name evidence="16" type="ORF">VNI00_010021</name>
</gene>
<protein>
    <recommendedName>
        <fullName evidence="18">Cytochrome P450</fullName>
    </recommendedName>
</protein>
<dbReference type="GO" id="GO:0016705">
    <property type="term" value="F:oxidoreductase activity, acting on paired donors, with incorporation or reduction of molecular oxygen"/>
    <property type="evidence" value="ECO:0007669"/>
    <property type="project" value="InterPro"/>
</dbReference>
<dbReference type="Gene3D" id="1.10.630.10">
    <property type="entry name" value="Cytochrome P450"/>
    <property type="match status" value="1"/>
</dbReference>
<evidence type="ECO:0000256" key="7">
    <source>
        <dbReference type="ARBA" id="ARBA00022723"/>
    </source>
</evidence>
<evidence type="ECO:0000256" key="12">
    <source>
        <dbReference type="ARBA" id="ARBA00023136"/>
    </source>
</evidence>
<keyword evidence="9 15" id="KW-0560">Oxidoreductase</keyword>
<evidence type="ECO:0008006" key="18">
    <source>
        <dbReference type="Google" id="ProtNLM"/>
    </source>
</evidence>
<comment type="similarity">
    <text evidence="4 15">Belongs to the cytochrome P450 family.</text>
</comment>
<dbReference type="GO" id="GO:0016020">
    <property type="term" value="C:membrane"/>
    <property type="evidence" value="ECO:0007669"/>
    <property type="project" value="UniProtKB-SubCell"/>
</dbReference>
<comment type="subcellular location">
    <subcellularLocation>
        <location evidence="2">Membrane</location>
        <topology evidence="2">Single-pass membrane protein</topology>
    </subcellularLocation>
</comment>
<evidence type="ECO:0000256" key="6">
    <source>
        <dbReference type="ARBA" id="ARBA00022692"/>
    </source>
</evidence>
<accession>A0AAW0CMT3</accession>
<evidence type="ECO:0000256" key="2">
    <source>
        <dbReference type="ARBA" id="ARBA00004167"/>
    </source>
</evidence>
<evidence type="ECO:0000256" key="1">
    <source>
        <dbReference type="ARBA" id="ARBA00001971"/>
    </source>
</evidence>
<dbReference type="EMBL" id="JAYKXP010000038">
    <property type="protein sequence ID" value="KAK7040215.1"/>
    <property type="molecule type" value="Genomic_DNA"/>
</dbReference>
<evidence type="ECO:0000256" key="13">
    <source>
        <dbReference type="ARBA" id="ARBA00023180"/>
    </source>
</evidence>
<evidence type="ECO:0000313" key="16">
    <source>
        <dbReference type="EMBL" id="KAK7040215.1"/>
    </source>
</evidence>
<comment type="caution">
    <text evidence="16">The sequence shown here is derived from an EMBL/GenBank/DDBJ whole genome shotgun (WGS) entry which is preliminary data.</text>
</comment>
<keyword evidence="12" id="KW-0472">Membrane</keyword>
<dbReference type="GO" id="GO:0020037">
    <property type="term" value="F:heme binding"/>
    <property type="evidence" value="ECO:0007669"/>
    <property type="project" value="InterPro"/>
</dbReference>
<dbReference type="PANTHER" id="PTHR46300:SF2">
    <property type="entry name" value="CYTOCHROME P450 MONOOXYGENASE ALNH-RELATED"/>
    <property type="match status" value="1"/>
</dbReference>
<evidence type="ECO:0000256" key="5">
    <source>
        <dbReference type="ARBA" id="ARBA00022617"/>
    </source>
</evidence>
<dbReference type="Pfam" id="PF00067">
    <property type="entry name" value="p450"/>
    <property type="match status" value="1"/>
</dbReference>
<reference evidence="16 17" key="1">
    <citation type="submission" date="2024-01" db="EMBL/GenBank/DDBJ databases">
        <title>A draft genome for a cacao thread blight-causing isolate of Paramarasmius palmivorus.</title>
        <authorList>
            <person name="Baruah I.K."/>
            <person name="Bukari Y."/>
            <person name="Amoako-Attah I."/>
            <person name="Meinhardt L.W."/>
            <person name="Bailey B.A."/>
            <person name="Cohen S.P."/>
        </authorList>
    </citation>
    <scope>NUCLEOTIDE SEQUENCE [LARGE SCALE GENOMIC DNA]</scope>
    <source>
        <strain evidence="16 17">GH-12</strain>
    </source>
</reference>
<organism evidence="16 17">
    <name type="scientific">Paramarasmius palmivorus</name>
    <dbReference type="NCBI Taxonomy" id="297713"/>
    <lineage>
        <taxon>Eukaryota</taxon>
        <taxon>Fungi</taxon>
        <taxon>Dikarya</taxon>
        <taxon>Basidiomycota</taxon>
        <taxon>Agaricomycotina</taxon>
        <taxon>Agaricomycetes</taxon>
        <taxon>Agaricomycetidae</taxon>
        <taxon>Agaricales</taxon>
        <taxon>Marasmiineae</taxon>
        <taxon>Marasmiaceae</taxon>
        <taxon>Paramarasmius</taxon>
    </lineage>
</organism>
<keyword evidence="17" id="KW-1185">Reference proteome</keyword>
<evidence type="ECO:0000256" key="4">
    <source>
        <dbReference type="ARBA" id="ARBA00010617"/>
    </source>
</evidence>
<comment type="pathway">
    <text evidence="3">Secondary metabolite biosynthesis.</text>
</comment>
<name>A0AAW0CMT3_9AGAR</name>
<evidence type="ECO:0000256" key="10">
    <source>
        <dbReference type="ARBA" id="ARBA00023004"/>
    </source>
</evidence>
<keyword evidence="6" id="KW-0812">Transmembrane</keyword>
<comment type="cofactor">
    <cofactor evidence="1 14">
        <name>heme</name>
        <dbReference type="ChEBI" id="CHEBI:30413"/>
    </cofactor>
</comment>
<evidence type="ECO:0000313" key="17">
    <source>
        <dbReference type="Proteomes" id="UP001383192"/>
    </source>
</evidence>
<keyword evidence="11 15" id="KW-0503">Monooxygenase</keyword>
<dbReference type="PANTHER" id="PTHR46300">
    <property type="entry name" value="P450, PUTATIVE (EUROFUNG)-RELATED-RELATED"/>
    <property type="match status" value="1"/>
</dbReference>
<dbReference type="InterPro" id="IPR036396">
    <property type="entry name" value="Cyt_P450_sf"/>
</dbReference>
<dbReference type="PRINTS" id="PR00463">
    <property type="entry name" value="EP450I"/>
</dbReference>
<feature type="binding site" description="axial binding residue" evidence="14">
    <location>
        <position position="426"/>
    </location>
    <ligand>
        <name>heme</name>
        <dbReference type="ChEBI" id="CHEBI:30413"/>
    </ligand>
    <ligandPart>
        <name>Fe</name>
        <dbReference type="ChEBI" id="CHEBI:18248"/>
    </ligandPart>
</feature>
<sequence length="509" mass="57679">MTWTIAAIILVVLTAAVWFLQLGRRESYLPPGPPTLPVLGNIHIFPTKYPHYRFTEWARQYGTIYSLKIGSQTAVVLNTMEHVRELLDRRNATTANRPRNYVLGMVEKQEALAYSPAAGALWRAQRKIANSILNPSSLPSHLPIQYAEVSQMLNDILHKPEDLCNHLNRYTFSVTTSIIYGKRCPSSTTREMVTFYEIQHTLAALASPGTVPPVDKLPILAYIPERWAPWKKLAKEIRQMQRVLYSGLFEECERRITNTEDSNGCFVDDLLGQADKHGMDRKTNVTTSSLLKSLVLLLVESPEVQRKAYEEVDRVVGTQRAPVLDDYKHLPYVDAIIKEVQRLRPVVPLGLPHEASATEEYLGYAIPKNTTIFANVYGINHDPEYFDDPESFRPERYLLTEHGTKPGVDDRSFRADIGFGFGRRACPGINLAKNSVALVVMNLIWAFEFKPLLNPKTGNEVAVALSEYEEGLIFTPKSFQCRISPRNKHVVDTIGLQYREAAETFSKFK</sequence>
<keyword evidence="13" id="KW-0325">Glycoprotein</keyword>
<dbReference type="PRINTS" id="PR00385">
    <property type="entry name" value="P450"/>
</dbReference>
<dbReference type="GO" id="GO:0004497">
    <property type="term" value="F:monooxygenase activity"/>
    <property type="evidence" value="ECO:0007669"/>
    <property type="project" value="UniProtKB-KW"/>
</dbReference>
<evidence type="ECO:0000256" key="3">
    <source>
        <dbReference type="ARBA" id="ARBA00005179"/>
    </source>
</evidence>
<keyword evidence="8" id="KW-1133">Transmembrane helix</keyword>
<keyword evidence="7 14" id="KW-0479">Metal-binding</keyword>
<dbReference type="InterPro" id="IPR002401">
    <property type="entry name" value="Cyt_P450_E_grp-I"/>
</dbReference>
<evidence type="ECO:0000256" key="14">
    <source>
        <dbReference type="PIRSR" id="PIRSR602401-1"/>
    </source>
</evidence>
<evidence type="ECO:0000256" key="8">
    <source>
        <dbReference type="ARBA" id="ARBA00022989"/>
    </source>
</evidence>
<evidence type="ECO:0000256" key="11">
    <source>
        <dbReference type="ARBA" id="ARBA00023033"/>
    </source>
</evidence>
<proteinExistence type="inferred from homology"/>
<dbReference type="InterPro" id="IPR001128">
    <property type="entry name" value="Cyt_P450"/>
</dbReference>
<dbReference type="CDD" id="cd11065">
    <property type="entry name" value="CYP64-like"/>
    <property type="match status" value="1"/>
</dbReference>
<dbReference type="AlphaFoldDB" id="A0AAW0CMT3"/>
<dbReference type="Proteomes" id="UP001383192">
    <property type="component" value="Unassembled WGS sequence"/>
</dbReference>
<dbReference type="InterPro" id="IPR050364">
    <property type="entry name" value="Cytochrome_P450_fung"/>
</dbReference>
<dbReference type="InterPro" id="IPR017972">
    <property type="entry name" value="Cyt_P450_CS"/>
</dbReference>
<keyword evidence="5 14" id="KW-0349">Heme</keyword>
<dbReference type="GO" id="GO:0005506">
    <property type="term" value="F:iron ion binding"/>
    <property type="evidence" value="ECO:0007669"/>
    <property type="project" value="InterPro"/>
</dbReference>